<dbReference type="AlphaFoldDB" id="A0AA47L753"/>
<sequence length="143" mass="16577">MFSFLKKNNLVKALDISQKALSQQWLGMEEREYTLVTNLSLFKAINDSFNSKSLTMWGGLMWFCEEFIVRAMKSIDEGKQLTETQYELTNKLNAVIVFVIANCRKLKLADNDYLALGAAKTASENWCEKYFTEDNETNQMFRL</sequence>
<dbReference type="RefSeq" id="WP_029849962.1">
    <property type="nucleotide sequence ID" value="NZ_CP114194.1"/>
</dbReference>
<accession>A0AA47L753</accession>
<organism evidence="1 2">
    <name type="scientific">Vibrio parahaemolyticus</name>
    <dbReference type="NCBI Taxonomy" id="670"/>
    <lineage>
        <taxon>Bacteria</taxon>
        <taxon>Pseudomonadati</taxon>
        <taxon>Pseudomonadota</taxon>
        <taxon>Gammaproteobacteria</taxon>
        <taxon>Vibrionales</taxon>
        <taxon>Vibrionaceae</taxon>
        <taxon>Vibrio</taxon>
    </lineage>
</organism>
<protein>
    <submittedName>
        <fullName evidence="1">Uncharacterized protein</fullName>
    </submittedName>
</protein>
<proteinExistence type="predicted"/>
<name>A0AA47L753_VIBPH</name>
<dbReference type="Proteomes" id="UP001156560">
    <property type="component" value="Chromosome 1"/>
</dbReference>
<evidence type="ECO:0000313" key="1">
    <source>
        <dbReference type="EMBL" id="WAT91049.1"/>
    </source>
</evidence>
<reference evidence="1" key="1">
    <citation type="submission" date="2022-12" db="EMBL/GenBank/DDBJ databases">
        <title>Vibrio parahaemolyticus become highly virulent by producing novel Tc toxins.</title>
        <authorList>
            <person name="Yang F."/>
            <person name="You Y."/>
            <person name="Lai Q."/>
            <person name="Xu L."/>
            <person name="Li F."/>
        </authorList>
    </citation>
    <scope>NUCLEOTIDE SEQUENCE</scope>
    <source>
        <strain evidence="1">Vp-HL-202005</strain>
    </source>
</reference>
<evidence type="ECO:0000313" key="2">
    <source>
        <dbReference type="Proteomes" id="UP001156560"/>
    </source>
</evidence>
<dbReference type="EMBL" id="CP114194">
    <property type="protein sequence ID" value="WAT91049.1"/>
    <property type="molecule type" value="Genomic_DNA"/>
</dbReference>
<gene>
    <name evidence="1" type="ORF">O1Q84_04310</name>
</gene>